<dbReference type="Pfam" id="PF04784">
    <property type="entry name" value="DUF547"/>
    <property type="match status" value="1"/>
</dbReference>
<feature type="compositionally biased region" description="Basic and acidic residues" evidence="1">
    <location>
        <begin position="449"/>
        <end position="462"/>
    </location>
</feature>
<feature type="compositionally biased region" description="Polar residues" evidence="1">
    <location>
        <begin position="495"/>
        <end position="510"/>
    </location>
</feature>
<dbReference type="InterPro" id="IPR044926">
    <property type="entry name" value="RGS_subdomain_2"/>
</dbReference>
<gene>
    <name evidence="3" type="ORF">M0813_15329</name>
</gene>
<feature type="region of interest" description="Disordered" evidence="1">
    <location>
        <begin position="209"/>
        <end position="259"/>
    </location>
</feature>
<proteinExistence type="predicted"/>
<evidence type="ECO:0000259" key="2">
    <source>
        <dbReference type="PROSITE" id="PS50132"/>
    </source>
</evidence>
<dbReference type="Proteomes" id="UP001150062">
    <property type="component" value="Unassembled WGS sequence"/>
</dbReference>
<dbReference type="InterPro" id="IPR016137">
    <property type="entry name" value="RGS"/>
</dbReference>
<dbReference type="PROSITE" id="PS50132">
    <property type="entry name" value="RGS"/>
    <property type="match status" value="1"/>
</dbReference>
<dbReference type="InterPro" id="IPR036305">
    <property type="entry name" value="RGS_sf"/>
</dbReference>
<feature type="compositionally biased region" description="Basic and acidic residues" evidence="1">
    <location>
        <begin position="244"/>
        <end position="259"/>
    </location>
</feature>
<comment type="caution">
    <text evidence="3">The sequence shown here is derived from an EMBL/GenBank/DDBJ whole genome shotgun (WGS) entry which is preliminary data.</text>
</comment>
<protein>
    <submittedName>
        <fullName evidence="3">Electron carrier/ protein disulfide oxidoreductase</fullName>
    </submittedName>
</protein>
<dbReference type="SMART" id="SM00315">
    <property type="entry name" value="RGS"/>
    <property type="match status" value="1"/>
</dbReference>
<dbReference type="InterPro" id="IPR006869">
    <property type="entry name" value="DUF547"/>
</dbReference>
<dbReference type="SUPFAM" id="SSF48097">
    <property type="entry name" value="Regulator of G-protein signaling, RGS"/>
    <property type="match status" value="1"/>
</dbReference>
<accession>A0ABQ8Z342</accession>
<evidence type="ECO:0000256" key="1">
    <source>
        <dbReference type="SAM" id="MobiDB-lite"/>
    </source>
</evidence>
<evidence type="ECO:0000313" key="4">
    <source>
        <dbReference type="Proteomes" id="UP001150062"/>
    </source>
</evidence>
<reference evidence="3" key="1">
    <citation type="submission" date="2022-08" db="EMBL/GenBank/DDBJ databases">
        <title>Novel sulfate-reducing endosymbionts in the free-living metamonad Anaeramoeba.</title>
        <authorList>
            <person name="Jerlstrom-Hultqvist J."/>
            <person name="Cepicka I."/>
            <person name="Gallot-Lavallee L."/>
            <person name="Salas-Leiva D."/>
            <person name="Curtis B.A."/>
            <person name="Zahonova K."/>
            <person name="Pipaliya S."/>
            <person name="Dacks J."/>
            <person name="Roger A.J."/>
        </authorList>
    </citation>
    <scope>NUCLEOTIDE SEQUENCE</scope>
    <source>
        <strain evidence="3">Schooner1</strain>
    </source>
</reference>
<dbReference type="Pfam" id="PF00615">
    <property type="entry name" value="RGS"/>
    <property type="match status" value="1"/>
</dbReference>
<evidence type="ECO:0000313" key="3">
    <source>
        <dbReference type="EMBL" id="KAJ6251157.1"/>
    </source>
</evidence>
<dbReference type="Gene3D" id="1.10.167.10">
    <property type="entry name" value="Regulator of G-protein Signalling 4, domain 2"/>
    <property type="match status" value="1"/>
</dbReference>
<dbReference type="EMBL" id="JAOAOG010000068">
    <property type="protein sequence ID" value="KAJ6251157.1"/>
    <property type="molecule type" value="Genomic_DNA"/>
</dbReference>
<dbReference type="PANTHER" id="PTHR46361">
    <property type="entry name" value="ELECTRON CARRIER/ PROTEIN DISULFIDE OXIDOREDUCTASE"/>
    <property type="match status" value="1"/>
</dbReference>
<feature type="domain" description="RGS" evidence="2">
    <location>
        <begin position="523"/>
        <end position="690"/>
    </location>
</feature>
<feature type="region of interest" description="Disordered" evidence="1">
    <location>
        <begin position="577"/>
        <end position="605"/>
    </location>
</feature>
<feature type="region of interest" description="Disordered" evidence="1">
    <location>
        <begin position="410"/>
        <end position="510"/>
    </location>
</feature>
<feature type="compositionally biased region" description="Basic and acidic residues" evidence="1">
    <location>
        <begin position="472"/>
        <end position="494"/>
    </location>
</feature>
<keyword evidence="4" id="KW-1185">Reference proteome</keyword>
<dbReference type="PANTHER" id="PTHR46361:SF3">
    <property type="entry name" value="ELECTRON CARRIER_ PROTEIN DISULFIDE OXIDOREDUCTASE"/>
    <property type="match status" value="1"/>
</dbReference>
<sequence length="985" mass="116467">MGNFLKTNKSSFKLKKQEEIDKLLQSNLNLIIATTKYKLRDCSDACCDLFGVETRDDILDLKNVFGISEHYQQLYSSKAKECISLIIEKLSHNISLDFFWEIKTKDKKKKWVTVKLDLIRLKENKKKKKRILINLIKIKEPTKILKKVKEMEELTKIVKFLNNQENYENEDELNKIVELMEHISQKKTQENSDLKTQFSREKKEFQKLKKEIKNKNKIISKQKQKEEKEQKKKKKENQKNKNSNPKDPKKDKINDPVGDKKVQELKHEVKKLKFQLKKMESQDKNQTFLRNLSILKNKHKIQKRENKELHQLIEKEDVLKKELNEKLNQLNQQIEEIGNSSEFKKENKKIKKLNKKIEELEKESNLTKQKIKNSKVDKELQKELDIIRSDLSKKKKINNDLRLQINSLKNRSNPRFPKSESEISEISETSEFGSDYNSEDDSSRFASLKKNDNKKGINDKEGNNSQNNNNNNEKEKGNNDQNNQEKKGNEDQRVNQRVKSNQGQKESNLGNAAEWIKEKRKPTFQEIFQHQIGFEYYKEFLSYQYNVEQLLFYFEVENFKEYYIRVQKKIEDEKNNIKKNSSQDIDSSGTESTTDNEKENETEEDEDRLQMKYKFRYLNTWVFEIIKLFIKPDSIFELDLDLEMRTQIIQNAIQNTNINIFDQVQKKVYDELSGDIFLNFQNSPLFGDLIEHCQGLDNNNKTQKMQVRKGTFVYTERLLDTLNSCINYEGDEIKNPFKLAESLMESLIDMLNGSYSISNEQIDCEKLRQSIPFRRFEFATCKLQSVSLQKIKNENYSKKFSFMINLYNIIALYSMIMNGHPYDSSSYRKFLNESMFNLGGQSISLINIRNLILPPSSSVEKRFNGPMTPINAKDPKVYLALIDVEGIIPLVKVFYHDKLSNQLRASSREFLKRNVRIKKGTKNLLVPRLFKKHSKDFGSSEREIRKWIWKHSSLQEEAQNYTLKVIKDVEFNGVICFTPEYDFED</sequence>
<organism evidence="3 4">
    <name type="scientific">Anaeramoeba flamelloides</name>
    <dbReference type="NCBI Taxonomy" id="1746091"/>
    <lineage>
        <taxon>Eukaryota</taxon>
        <taxon>Metamonada</taxon>
        <taxon>Anaeramoebidae</taxon>
        <taxon>Anaeramoeba</taxon>
    </lineage>
</organism>
<name>A0ABQ8Z342_9EUKA</name>